<evidence type="ECO:0000256" key="2">
    <source>
        <dbReference type="ARBA" id="ARBA00023015"/>
    </source>
</evidence>
<keyword evidence="7" id="KW-1185">Reference proteome</keyword>
<dbReference type="Pfam" id="PF03466">
    <property type="entry name" value="LysR_substrate"/>
    <property type="match status" value="1"/>
</dbReference>
<dbReference type="PANTHER" id="PTHR30126">
    <property type="entry name" value="HTH-TYPE TRANSCRIPTIONAL REGULATOR"/>
    <property type="match status" value="1"/>
</dbReference>
<dbReference type="PANTHER" id="PTHR30126:SF97">
    <property type="entry name" value="HTH-TYPE TRANSCRIPTIONAL REGULATOR ABGR"/>
    <property type="match status" value="1"/>
</dbReference>
<comment type="caution">
    <text evidence="6">The sequence shown here is derived from an EMBL/GenBank/DDBJ whole genome shotgun (WGS) entry which is preliminary data.</text>
</comment>
<dbReference type="InterPro" id="IPR000847">
    <property type="entry name" value="LysR_HTH_N"/>
</dbReference>
<evidence type="ECO:0000313" key="6">
    <source>
        <dbReference type="EMBL" id="GLQ55874.1"/>
    </source>
</evidence>
<dbReference type="SUPFAM" id="SSF53850">
    <property type="entry name" value="Periplasmic binding protein-like II"/>
    <property type="match status" value="1"/>
</dbReference>
<dbReference type="EMBL" id="BSNS01000014">
    <property type="protein sequence ID" value="GLQ55874.1"/>
    <property type="molecule type" value="Genomic_DNA"/>
</dbReference>
<dbReference type="PRINTS" id="PR00039">
    <property type="entry name" value="HTHLYSR"/>
</dbReference>
<dbReference type="InterPro" id="IPR036390">
    <property type="entry name" value="WH_DNA-bd_sf"/>
</dbReference>
<evidence type="ECO:0000259" key="5">
    <source>
        <dbReference type="PROSITE" id="PS50931"/>
    </source>
</evidence>
<dbReference type="Pfam" id="PF00126">
    <property type="entry name" value="HTH_1"/>
    <property type="match status" value="1"/>
</dbReference>
<dbReference type="Gene3D" id="3.40.190.10">
    <property type="entry name" value="Periplasmic binding protein-like II"/>
    <property type="match status" value="2"/>
</dbReference>
<organism evidence="6 7">
    <name type="scientific">Devosia nitrariae</name>
    <dbReference type="NCBI Taxonomy" id="2071872"/>
    <lineage>
        <taxon>Bacteria</taxon>
        <taxon>Pseudomonadati</taxon>
        <taxon>Pseudomonadota</taxon>
        <taxon>Alphaproteobacteria</taxon>
        <taxon>Hyphomicrobiales</taxon>
        <taxon>Devosiaceae</taxon>
        <taxon>Devosia</taxon>
    </lineage>
</organism>
<gene>
    <name evidence="6" type="ORF">GCM10010862_31330</name>
</gene>
<evidence type="ECO:0000313" key="7">
    <source>
        <dbReference type="Proteomes" id="UP001156691"/>
    </source>
</evidence>
<keyword evidence="2" id="KW-0805">Transcription regulation</keyword>
<dbReference type="InterPro" id="IPR005119">
    <property type="entry name" value="LysR_subst-bd"/>
</dbReference>
<proteinExistence type="inferred from homology"/>
<dbReference type="Gene3D" id="1.10.10.10">
    <property type="entry name" value="Winged helix-like DNA-binding domain superfamily/Winged helix DNA-binding domain"/>
    <property type="match status" value="1"/>
</dbReference>
<evidence type="ECO:0000256" key="3">
    <source>
        <dbReference type="ARBA" id="ARBA00023125"/>
    </source>
</evidence>
<name>A0ABQ5W7W3_9HYPH</name>
<keyword evidence="3" id="KW-0238">DNA-binding</keyword>
<sequence>MRILHALTEERMRELRQFVEVASRGSISAAAKHLNISQPALSRAIHKLEEGYGAPLFVRNGAGVELSPYGSALYSRAVRILPALDEAREEIEQLQGRAKAAIRIATGDLWGLVILPEVTRQFAQAHPDVVVHVEIADEGTRLEGLRNGVYDLVFGTFSSRYGPVVEVEFEPMVRQATYVYCDKNHPLANKGVASLDDLLAQRWISPGYEDDAGPGKLARHARDFAVRVDTILNALLLLRHSPFVMSASSGFVSLFADFGIVTIDIDDPGESDDSGVIYPARSLDRPIVRDFLRRAREHAAQVDLPKMV</sequence>
<evidence type="ECO:0000256" key="1">
    <source>
        <dbReference type="ARBA" id="ARBA00009437"/>
    </source>
</evidence>
<dbReference type="InterPro" id="IPR036388">
    <property type="entry name" value="WH-like_DNA-bd_sf"/>
</dbReference>
<dbReference type="Proteomes" id="UP001156691">
    <property type="component" value="Unassembled WGS sequence"/>
</dbReference>
<evidence type="ECO:0000256" key="4">
    <source>
        <dbReference type="ARBA" id="ARBA00023163"/>
    </source>
</evidence>
<keyword evidence="4" id="KW-0804">Transcription</keyword>
<dbReference type="SUPFAM" id="SSF46785">
    <property type="entry name" value="Winged helix' DNA-binding domain"/>
    <property type="match status" value="1"/>
</dbReference>
<accession>A0ABQ5W7W3</accession>
<protein>
    <recommendedName>
        <fullName evidence="5">HTH lysR-type domain-containing protein</fullName>
    </recommendedName>
</protein>
<dbReference type="PROSITE" id="PS50931">
    <property type="entry name" value="HTH_LYSR"/>
    <property type="match status" value="1"/>
</dbReference>
<feature type="domain" description="HTH lysR-type" evidence="5">
    <location>
        <begin position="10"/>
        <end position="67"/>
    </location>
</feature>
<comment type="similarity">
    <text evidence="1">Belongs to the LysR transcriptional regulatory family.</text>
</comment>
<reference evidence="7" key="1">
    <citation type="journal article" date="2019" name="Int. J. Syst. Evol. Microbiol.">
        <title>The Global Catalogue of Microorganisms (GCM) 10K type strain sequencing project: providing services to taxonomists for standard genome sequencing and annotation.</title>
        <authorList>
            <consortium name="The Broad Institute Genomics Platform"/>
            <consortium name="The Broad Institute Genome Sequencing Center for Infectious Disease"/>
            <person name="Wu L."/>
            <person name="Ma J."/>
        </authorList>
    </citation>
    <scope>NUCLEOTIDE SEQUENCE [LARGE SCALE GENOMIC DNA]</scope>
    <source>
        <strain evidence="7">NBRC 112416</strain>
    </source>
</reference>